<feature type="transmembrane region" description="Helical" evidence="6">
    <location>
        <begin position="333"/>
        <end position="352"/>
    </location>
</feature>
<protein>
    <submittedName>
        <fullName evidence="8">MFS transporter</fullName>
    </submittedName>
</protein>
<feature type="compositionally biased region" description="Basic and acidic residues" evidence="5">
    <location>
        <begin position="419"/>
        <end position="429"/>
    </location>
</feature>
<dbReference type="Pfam" id="PF00083">
    <property type="entry name" value="Sugar_tr"/>
    <property type="match status" value="1"/>
</dbReference>
<comment type="subcellular location">
    <subcellularLocation>
        <location evidence="1">Membrane</location>
    </subcellularLocation>
</comment>
<evidence type="ECO:0000256" key="5">
    <source>
        <dbReference type="SAM" id="MobiDB-lite"/>
    </source>
</evidence>
<feature type="transmembrane region" description="Helical" evidence="6">
    <location>
        <begin position="157"/>
        <end position="175"/>
    </location>
</feature>
<feature type="transmembrane region" description="Helical" evidence="6">
    <location>
        <begin position="7"/>
        <end position="30"/>
    </location>
</feature>
<feature type="transmembrane region" description="Helical" evidence="6">
    <location>
        <begin position="131"/>
        <end position="151"/>
    </location>
</feature>
<dbReference type="InterPro" id="IPR011701">
    <property type="entry name" value="MFS"/>
</dbReference>
<gene>
    <name evidence="8" type="primary">ycaD</name>
    <name evidence="8" type="ORF">GCM10007392_39850</name>
</gene>
<dbReference type="InterPro" id="IPR020846">
    <property type="entry name" value="MFS_dom"/>
</dbReference>
<dbReference type="EMBL" id="BMXR01000012">
    <property type="protein sequence ID" value="GGX68313.1"/>
    <property type="molecule type" value="Genomic_DNA"/>
</dbReference>
<dbReference type="InterPro" id="IPR005828">
    <property type="entry name" value="MFS_sugar_transport-like"/>
</dbReference>
<dbReference type="Pfam" id="PF07690">
    <property type="entry name" value="MFS_1"/>
    <property type="match status" value="1"/>
</dbReference>
<dbReference type="PANTHER" id="PTHR23521">
    <property type="entry name" value="TRANSPORTER MFS SUPERFAMILY"/>
    <property type="match status" value="1"/>
</dbReference>
<feature type="transmembrane region" description="Helical" evidence="6">
    <location>
        <begin position="266"/>
        <end position="286"/>
    </location>
</feature>
<keyword evidence="9" id="KW-1185">Reference proteome</keyword>
<evidence type="ECO:0000313" key="8">
    <source>
        <dbReference type="EMBL" id="GGX68313.1"/>
    </source>
</evidence>
<dbReference type="CDD" id="cd17477">
    <property type="entry name" value="MFS_YcaD_like"/>
    <property type="match status" value="1"/>
</dbReference>
<feature type="region of interest" description="Disordered" evidence="5">
    <location>
        <begin position="406"/>
        <end position="429"/>
    </location>
</feature>
<keyword evidence="3 6" id="KW-1133">Transmembrane helix</keyword>
<feature type="transmembrane region" description="Helical" evidence="6">
    <location>
        <begin position="196"/>
        <end position="216"/>
    </location>
</feature>
<organism evidence="8 9">
    <name type="scientific">Saccharospirillum salsuginis</name>
    <dbReference type="NCBI Taxonomy" id="418750"/>
    <lineage>
        <taxon>Bacteria</taxon>
        <taxon>Pseudomonadati</taxon>
        <taxon>Pseudomonadota</taxon>
        <taxon>Gammaproteobacteria</taxon>
        <taxon>Oceanospirillales</taxon>
        <taxon>Saccharospirillaceae</taxon>
        <taxon>Saccharospirillum</taxon>
    </lineage>
</organism>
<reference evidence="8" key="1">
    <citation type="journal article" date="2014" name="Int. J. Syst. Evol. Microbiol.">
        <title>Complete genome sequence of Corynebacterium casei LMG S-19264T (=DSM 44701T), isolated from a smear-ripened cheese.</title>
        <authorList>
            <consortium name="US DOE Joint Genome Institute (JGI-PGF)"/>
            <person name="Walter F."/>
            <person name="Albersmeier A."/>
            <person name="Kalinowski J."/>
            <person name="Ruckert C."/>
        </authorList>
    </citation>
    <scope>NUCLEOTIDE SEQUENCE</scope>
    <source>
        <strain evidence="8">KCTC 22169</strain>
    </source>
</reference>
<feature type="domain" description="Major facilitator superfamily (MFS) profile" evidence="7">
    <location>
        <begin position="1"/>
        <end position="384"/>
    </location>
</feature>
<evidence type="ECO:0000256" key="1">
    <source>
        <dbReference type="ARBA" id="ARBA00004370"/>
    </source>
</evidence>
<evidence type="ECO:0000256" key="4">
    <source>
        <dbReference type="ARBA" id="ARBA00023136"/>
    </source>
</evidence>
<keyword evidence="4 6" id="KW-0472">Membrane</keyword>
<evidence type="ECO:0000256" key="6">
    <source>
        <dbReference type="SAM" id="Phobius"/>
    </source>
</evidence>
<comment type="caution">
    <text evidence="8">The sequence shown here is derived from an EMBL/GenBank/DDBJ whole genome shotgun (WGS) entry which is preliminary data.</text>
</comment>
<evidence type="ECO:0000313" key="9">
    <source>
        <dbReference type="Proteomes" id="UP000626148"/>
    </source>
</evidence>
<evidence type="ECO:0000259" key="7">
    <source>
        <dbReference type="PROSITE" id="PS50850"/>
    </source>
</evidence>
<dbReference type="PANTHER" id="PTHR23521:SF3">
    <property type="entry name" value="MFS TRANSPORTER"/>
    <property type="match status" value="1"/>
</dbReference>
<feature type="transmembrane region" description="Helical" evidence="6">
    <location>
        <begin position="73"/>
        <end position="92"/>
    </location>
</feature>
<proteinExistence type="predicted"/>
<feature type="transmembrane region" description="Helical" evidence="6">
    <location>
        <begin position="236"/>
        <end position="254"/>
    </location>
</feature>
<keyword evidence="2 6" id="KW-0812">Transmembrane</keyword>
<dbReference type="InterPro" id="IPR036259">
    <property type="entry name" value="MFS_trans_sf"/>
</dbReference>
<dbReference type="SUPFAM" id="SSF103473">
    <property type="entry name" value="MFS general substrate transporter"/>
    <property type="match status" value="1"/>
</dbReference>
<dbReference type="GO" id="GO:0022857">
    <property type="term" value="F:transmembrane transporter activity"/>
    <property type="evidence" value="ECO:0007669"/>
    <property type="project" value="InterPro"/>
</dbReference>
<dbReference type="AlphaFoldDB" id="A0A918KLD4"/>
<reference evidence="8" key="2">
    <citation type="submission" date="2020-09" db="EMBL/GenBank/DDBJ databases">
        <authorList>
            <person name="Sun Q."/>
            <person name="Kim S."/>
        </authorList>
    </citation>
    <scope>NUCLEOTIDE SEQUENCE</scope>
    <source>
        <strain evidence="8">KCTC 22169</strain>
    </source>
</reference>
<dbReference type="Gene3D" id="1.20.1250.20">
    <property type="entry name" value="MFS general substrate transporter like domains"/>
    <property type="match status" value="2"/>
</dbReference>
<dbReference type="PROSITE" id="PS50850">
    <property type="entry name" value="MFS"/>
    <property type="match status" value="1"/>
</dbReference>
<evidence type="ECO:0000256" key="2">
    <source>
        <dbReference type="ARBA" id="ARBA00022692"/>
    </source>
</evidence>
<feature type="transmembrane region" description="Helical" evidence="6">
    <location>
        <begin position="292"/>
        <end position="312"/>
    </location>
</feature>
<feature type="transmembrane region" description="Helical" evidence="6">
    <location>
        <begin position="98"/>
        <end position="119"/>
    </location>
</feature>
<accession>A0A918KLD4</accession>
<evidence type="ECO:0000256" key="3">
    <source>
        <dbReference type="ARBA" id="ARBA00022989"/>
    </source>
</evidence>
<dbReference type="InterPro" id="IPR047200">
    <property type="entry name" value="MFS_YcaD-like"/>
</dbReference>
<sequence length="429" mass="47047">MGSILRSITALFLGICFLILGNGLLSTLLILRGVNEGFSEQFLGLLTSAYFLGALFGTQFASNLIRRMGHIRCFTFSAAMLACSILAYVLLLSPVVWLVIRLFTGFGVFVMYTVIESWLNGQTPDDYRSRVFSIYTLVNLMSIAASQQLLHIDTVDAFTLFALAAVLATASVMPVSWTRLQQPNIAIDMPKMDLRYLYRVAPVAVMGVIASGLVMGPFYGLMPLFASSIGYSESQFAMLMTLSLLGGAFIQYPVGRLSDRHDRRRVVLWVMLAGVLVSIGMGWVAMQWPQRVVPMTVLSMVFCGLVLAIYPISVAHLVDRIHKDHLVAGSSGLLLLYGLGAFVGPGVAGLMLQRLGGSSLPAVYLATLAVFGMAVAWLLKRSTVVEHPEEYEGHFVAMVRTTPNVLPLHPDSEEELEPPEERRQEDRVG</sequence>
<dbReference type="RefSeq" id="WP_189612041.1">
    <property type="nucleotide sequence ID" value="NZ_BMXR01000012.1"/>
</dbReference>
<feature type="transmembrane region" description="Helical" evidence="6">
    <location>
        <begin position="42"/>
        <end position="61"/>
    </location>
</feature>
<dbReference type="GO" id="GO:0005886">
    <property type="term" value="C:plasma membrane"/>
    <property type="evidence" value="ECO:0007669"/>
    <property type="project" value="TreeGrafter"/>
</dbReference>
<dbReference type="Proteomes" id="UP000626148">
    <property type="component" value="Unassembled WGS sequence"/>
</dbReference>
<name>A0A918KLD4_9GAMM</name>
<feature type="transmembrane region" description="Helical" evidence="6">
    <location>
        <begin position="358"/>
        <end position="379"/>
    </location>
</feature>